<protein>
    <recommendedName>
        <fullName evidence="1">YcaO domain-containing protein</fullName>
    </recommendedName>
</protein>
<dbReference type="Proteomes" id="UP000460157">
    <property type="component" value="Unassembled WGS sequence"/>
</dbReference>
<dbReference type="PROSITE" id="PS51664">
    <property type="entry name" value="YCAO"/>
    <property type="match status" value="1"/>
</dbReference>
<dbReference type="Gene3D" id="3.30.1330.230">
    <property type="match status" value="1"/>
</dbReference>
<dbReference type="AlphaFoldDB" id="A0A7K1UJ82"/>
<dbReference type="PANTHER" id="PTHR37809">
    <property type="entry name" value="RIBOSOMAL PROTEIN S12 METHYLTHIOTRANSFERASE ACCESSORY FACTOR YCAO"/>
    <property type="match status" value="1"/>
</dbReference>
<gene>
    <name evidence="2" type="ORF">GNZ21_09200</name>
</gene>
<dbReference type="InterPro" id="IPR027624">
    <property type="entry name" value="TOMM_cyclo_SagD"/>
</dbReference>
<evidence type="ECO:0000313" key="2">
    <source>
        <dbReference type="EMBL" id="MVT26529.1"/>
    </source>
</evidence>
<organism evidence="2 3">
    <name type="scientific">Nesterenkonia alkaliphila</name>
    <dbReference type="NCBI Taxonomy" id="1463631"/>
    <lineage>
        <taxon>Bacteria</taxon>
        <taxon>Bacillati</taxon>
        <taxon>Actinomycetota</taxon>
        <taxon>Actinomycetes</taxon>
        <taxon>Micrococcales</taxon>
        <taxon>Micrococcaceae</taxon>
        <taxon>Nesterenkonia</taxon>
    </lineage>
</organism>
<reference evidence="2 3" key="1">
    <citation type="submission" date="2019-12" db="EMBL/GenBank/DDBJ databases">
        <title>Nesterenkonia muleiensis sp. nov., a novel actinobacterium isolated from sap of Populus euphratica.</title>
        <authorList>
            <person name="Wang R."/>
        </authorList>
    </citation>
    <scope>NUCLEOTIDE SEQUENCE [LARGE SCALE GENOMIC DNA]</scope>
    <source>
        <strain evidence="2 3">F10</strain>
    </source>
</reference>
<dbReference type="NCBIfam" id="TIGR03604">
    <property type="entry name" value="TOMM_cyclo_SagD"/>
    <property type="match status" value="1"/>
</dbReference>
<keyword evidence="3" id="KW-1185">Reference proteome</keyword>
<proteinExistence type="predicted"/>
<dbReference type="Pfam" id="PF02624">
    <property type="entry name" value="YcaO"/>
    <property type="match status" value="1"/>
</dbReference>
<name>A0A7K1UJ82_9MICC</name>
<dbReference type="EMBL" id="WRPM01000068">
    <property type="protein sequence ID" value="MVT26529.1"/>
    <property type="molecule type" value="Genomic_DNA"/>
</dbReference>
<dbReference type="Gene3D" id="3.30.40.250">
    <property type="match status" value="1"/>
</dbReference>
<dbReference type="InterPro" id="IPR003776">
    <property type="entry name" value="YcaO-like_dom"/>
</dbReference>
<evidence type="ECO:0000259" key="1">
    <source>
        <dbReference type="PROSITE" id="PS51664"/>
    </source>
</evidence>
<dbReference type="OrthoDB" id="2379922at2"/>
<accession>A0A7K1UJ82</accession>
<dbReference type="Gene3D" id="3.30.160.660">
    <property type="match status" value="1"/>
</dbReference>
<sequence length="433" mass="47288">MGRLASPYGLVSKVSQLPITEGEPRFPIYSASLGNPGEALDVQAGWDHDAMSGNFDGAGGALDRATAAHISVAESLERYSSTSWDPQELVWATAEEMGDDGIPPAAWPTCSAQELAHPRCGLIPSDPRIPLRWVKGWSLTESRPKYVPAVSTYLRFPPESSSERYTHPVSTGCAAHLDPVAAVENGLLEVVERDSIALTWLQKMRLPELEVSAADISPEYQEFWERGQSSTVRTRFFDATTDLGIPVIYGVQLADDDAVLSQVVAATCDPDPHKAVAKLLREAASLRIALRSLSAPGRRSDEDPEDTLSVIGGALLAGPPEKRPLFDFLLEGERPRRSLNELPRFTQKGPALPHLVEKFKAKGFDVVVVDMTTDEAREVGACVVRVLVPQLMPLSFAHRARYLGHPRLYEAPQAMGLQVHSEPEINPHPQPFA</sequence>
<feature type="domain" description="YcaO" evidence="1">
    <location>
        <begin position="59"/>
        <end position="433"/>
    </location>
</feature>
<dbReference type="PANTHER" id="PTHR37809:SF1">
    <property type="entry name" value="RIBOSOMAL PROTEIN S12 METHYLTHIOTRANSFERASE ACCESSORY FACTOR YCAO"/>
    <property type="match status" value="1"/>
</dbReference>
<evidence type="ECO:0000313" key="3">
    <source>
        <dbReference type="Proteomes" id="UP000460157"/>
    </source>
</evidence>
<comment type="caution">
    <text evidence="2">The sequence shown here is derived from an EMBL/GenBank/DDBJ whole genome shotgun (WGS) entry which is preliminary data.</text>
</comment>